<sequence>MTACTERHPAGPDNGVAGEGQKGMPMKHSMSTAVDSITIEVIRHGLLAAAEEMARNLCRTAYNTVVYEIHDYGIGIHDANGDVVADAPGIAVFTRGNDHGIKRAVEFLGRDKLRPGDVILLNYPYWSSAHTLDPLVFAPVHSADGELIGFTSCRIHVLDLKQKDAGYVLDSTDMYQEGIFFTAAKLYREGEMNEDIFNVVKFNSRMPERTIGDLQAQVSACFSGVRRTQEIAAKYGAGTLTEAMAAINDHGERLARIALAKLPKGTWTAHDFVDQDGVDLDRMIKMNVTVTVTDDEMIVDWTGSEKDVRGPINLPVGQTEAFCSLIFKSLTTPDTPVVAGNFRPLRVITEPGSVMHAVPPMPTFTLWTGLLGGEVVLKALAQGMPDLVPACSGGDVCSMMGLGVNPRNGEAWLEATNEAVGFGGHAHGDGADGIMHISEPGCRNNPVEVLETKSPMFIESYGYRPDTGGAGRNRGGVGVQRTYRFTAPSTGICIVYKTKTKPWSIDGGAEGDNNHIVLNPGTDREKVTGGSYNLLDTGEVLVNNTGGGGGYGNPLERPVERVAADVRNGFVSVSSALEDYGVVVDPVTFEASRP</sequence>
<gene>
    <name evidence="3" type="ORF">C8E87_0584</name>
</gene>
<dbReference type="Proteomes" id="UP000294901">
    <property type="component" value="Unassembled WGS sequence"/>
</dbReference>
<evidence type="ECO:0000313" key="4">
    <source>
        <dbReference type="Proteomes" id="UP000294901"/>
    </source>
</evidence>
<comment type="caution">
    <text evidence="3">The sequence shown here is derived from an EMBL/GenBank/DDBJ whole genome shotgun (WGS) entry which is preliminary data.</text>
</comment>
<dbReference type="PANTHER" id="PTHR11365:SF23">
    <property type="entry name" value="HYPOTHETICAL 5-OXOPROLINASE (EUROFUNG)-RELATED"/>
    <property type="match status" value="1"/>
</dbReference>
<dbReference type="PANTHER" id="PTHR11365">
    <property type="entry name" value="5-OXOPROLINASE RELATED"/>
    <property type="match status" value="1"/>
</dbReference>
<proteinExistence type="predicted"/>
<accession>A0A4R6JMN6</accession>
<dbReference type="Pfam" id="PF02538">
    <property type="entry name" value="Hydantoinase_B"/>
    <property type="match status" value="1"/>
</dbReference>
<feature type="region of interest" description="Disordered" evidence="1">
    <location>
        <begin position="1"/>
        <end position="27"/>
    </location>
</feature>
<dbReference type="GO" id="GO:0017168">
    <property type="term" value="F:5-oxoprolinase (ATP-hydrolyzing) activity"/>
    <property type="evidence" value="ECO:0007669"/>
    <property type="project" value="TreeGrafter"/>
</dbReference>
<evidence type="ECO:0000259" key="2">
    <source>
        <dbReference type="Pfam" id="PF02538"/>
    </source>
</evidence>
<organism evidence="3 4">
    <name type="scientific">Paractinoplanes brasiliensis</name>
    <dbReference type="NCBI Taxonomy" id="52695"/>
    <lineage>
        <taxon>Bacteria</taxon>
        <taxon>Bacillati</taxon>
        <taxon>Actinomycetota</taxon>
        <taxon>Actinomycetes</taxon>
        <taxon>Micromonosporales</taxon>
        <taxon>Micromonosporaceae</taxon>
        <taxon>Paractinoplanes</taxon>
    </lineage>
</organism>
<dbReference type="AlphaFoldDB" id="A0A4R6JMN6"/>
<keyword evidence="4" id="KW-1185">Reference proteome</keyword>
<protein>
    <submittedName>
        <fullName evidence="3">N-methylhydantoinase B</fullName>
    </submittedName>
</protein>
<evidence type="ECO:0000313" key="3">
    <source>
        <dbReference type="EMBL" id="TDO36992.1"/>
    </source>
</evidence>
<dbReference type="EMBL" id="SNWR01000001">
    <property type="protein sequence ID" value="TDO36992.1"/>
    <property type="molecule type" value="Genomic_DNA"/>
</dbReference>
<name>A0A4R6JMN6_9ACTN</name>
<dbReference type="InterPro" id="IPR045079">
    <property type="entry name" value="Oxoprolinase-like"/>
</dbReference>
<reference evidence="3 4" key="1">
    <citation type="submission" date="2019-03" db="EMBL/GenBank/DDBJ databases">
        <title>Sequencing the genomes of 1000 actinobacteria strains.</title>
        <authorList>
            <person name="Klenk H.-P."/>
        </authorList>
    </citation>
    <scope>NUCLEOTIDE SEQUENCE [LARGE SCALE GENOMIC DNA]</scope>
    <source>
        <strain evidence="3 4">DSM 43805</strain>
    </source>
</reference>
<feature type="compositionally biased region" description="Basic and acidic residues" evidence="1">
    <location>
        <begin position="1"/>
        <end position="10"/>
    </location>
</feature>
<dbReference type="GO" id="GO:0006749">
    <property type="term" value="P:glutathione metabolic process"/>
    <property type="evidence" value="ECO:0007669"/>
    <property type="project" value="TreeGrafter"/>
</dbReference>
<evidence type="ECO:0000256" key="1">
    <source>
        <dbReference type="SAM" id="MobiDB-lite"/>
    </source>
</evidence>
<dbReference type="GO" id="GO:0005829">
    <property type="term" value="C:cytosol"/>
    <property type="evidence" value="ECO:0007669"/>
    <property type="project" value="TreeGrafter"/>
</dbReference>
<dbReference type="InterPro" id="IPR003692">
    <property type="entry name" value="Hydantoinase_B"/>
</dbReference>
<feature type="domain" description="Hydantoinase B/oxoprolinase" evidence="2">
    <location>
        <begin position="35"/>
        <end position="554"/>
    </location>
</feature>